<dbReference type="Proteomes" id="UP000430670">
    <property type="component" value="Unassembled WGS sequence"/>
</dbReference>
<keyword evidence="5 7" id="KW-1133">Transmembrane helix</keyword>
<comment type="caution">
    <text evidence="8">The sequence shown here is derived from an EMBL/GenBank/DDBJ whole genome shotgun (WGS) entry which is preliminary data.</text>
</comment>
<evidence type="ECO:0000313" key="9">
    <source>
        <dbReference type="Proteomes" id="UP000430670"/>
    </source>
</evidence>
<feature type="transmembrane region" description="Helical" evidence="7">
    <location>
        <begin position="122"/>
        <end position="147"/>
    </location>
</feature>
<feature type="transmembrane region" description="Helical" evidence="7">
    <location>
        <begin position="262"/>
        <end position="286"/>
    </location>
</feature>
<feature type="transmembrane region" description="Helical" evidence="7">
    <location>
        <begin position="87"/>
        <end position="110"/>
    </location>
</feature>
<organism evidence="8 9">
    <name type="scientific">Heliobacterium mobile</name>
    <name type="common">Heliobacillus mobilis</name>
    <dbReference type="NCBI Taxonomy" id="28064"/>
    <lineage>
        <taxon>Bacteria</taxon>
        <taxon>Bacillati</taxon>
        <taxon>Bacillota</taxon>
        <taxon>Clostridia</taxon>
        <taxon>Eubacteriales</taxon>
        <taxon>Heliobacteriaceae</taxon>
        <taxon>Heliobacterium</taxon>
    </lineage>
</organism>
<evidence type="ECO:0000256" key="7">
    <source>
        <dbReference type="SAM" id="Phobius"/>
    </source>
</evidence>
<protein>
    <submittedName>
        <fullName evidence="8">Permease</fullName>
    </submittedName>
</protein>
<name>A0A6I3SPA9_HELMO</name>
<evidence type="ECO:0000256" key="3">
    <source>
        <dbReference type="ARBA" id="ARBA00022475"/>
    </source>
</evidence>
<reference evidence="8 9" key="1">
    <citation type="submission" date="2019-11" db="EMBL/GenBank/DDBJ databases">
        <title>Whole-genome sequence of a the green, strictly anaerobic photosynthetic bacterium Heliobacillus mobilis DSM 6151.</title>
        <authorList>
            <person name="Kyndt J.A."/>
            <person name="Meyer T.E."/>
        </authorList>
    </citation>
    <scope>NUCLEOTIDE SEQUENCE [LARGE SCALE GENOMIC DNA]</scope>
    <source>
        <strain evidence="8 9">DSM 6151</strain>
    </source>
</reference>
<dbReference type="GO" id="GO:0005886">
    <property type="term" value="C:plasma membrane"/>
    <property type="evidence" value="ECO:0007669"/>
    <property type="project" value="UniProtKB-SubCell"/>
</dbReference>
<comment type="similarity">
    <text evidence="2">Belongs to the UPF0718 family.</text>
</comment>
<evidence type="ECO:0000256" key="5">
    <source>
        <dbReference type="ARBA" id="ARBA00022989"/>
    </source>
</evidence>
<keyword evidence="3" id="KW-1003">Cell membrane</keyword>
<feature type="transmembrane region" description="Helical" evidence="7">
    <location>
        <begin position="232"/>
        <end position="250"/>
    </location>
</feature>
<evidence type="ECO:0000313" key="8">
    <source>
        <dbReference type="EMBL" id="MTV50556.1"/>
    </source>
</evidence>
<feature type="transmembrane region" description="Helical" evidence="7">
    <location>
        <begin position="298"/>
        <end position="318"/>
    </location>
</feature>
<comment type="subcellular location">
    <subcellularLocation>
        <location evidence="1">Cell membrane</location>
        <topology evidence="1">Multi-pass membrane protein</topology>
    </subcellularLocation>
</comment>
<dbReference type="Pfam" id="PF03773">
    <property type="entry name" value="ArsP_1"/>
    <property type="match status" value="1"/>
</dbReference>
<proteinExistence type="inferred from homology"/>
<sequence>MALLVMRMRSLATGGGWLLVALTVLLLVAGWTLPYLASSSGWQTTRILLLAIVLEALPFLLLGVFVSAVVEVFVSPEGLKRLLPAKPWAAVLVASMMGMVFPFCECGIIPVVRRLIHKGLPLYGGIAFLLAAPVVNPVVLTSTAMAFRGHEEMLYGRIIGVLLVAWLTGMALLFWRGKGIRQDGPEVACGCGHSHSHEHHCGPSILAGSSRERWSQKWIRVATHAVDEFFDLMPYFLTGALLASILQGVVPREWLMSVANQSGLSTLAMMLMAFILSVCSNADAFLASSLAHDFPPGAILAFLVLGPMLDIKNTWVLFRSMQSSLVVFLLIWLPLLVFAYGWAINGGWILH</sequence>
<keyword evidence="6 7" id="KW-0472">Membrane</keyword>
<dbReference type="OrthoDB" id="9810876at2"/>
<dbReference type="PANTHER" id="PTHR34184">
    <property type="entry name" value="UPF0718 PROTEIN YCGR"/>
    <property type="match status" value="1"/>
</dbReference>
<dbReference type="InterPro" id="IPR005524">
    <property type="entry name" value="DUF318"/>
</dbReference>
<accession>A0A6I3SPA9</accession>
<dbReference type="AlphaFoldDB" id="A0A6I3SPA9"/>
<evidence type="ECO:0000256" key="4">
    <source>
        <dbReference type="ARBA" id="ARBA00022692"/>
    </source>
</evidence>
<dbReference type="PANTHER" id="PTHR34184:SF4">
    <property type="entry name" value="UPF0718 PROTEIN YCGR"/>
    <property type="match status" value="1"/>
</dbReference>
<dbReference type="InterPro" id="IPR052923">
    <property type="entry name" value="UPF0718"/>
</dbReference>
<dbReference type="EMBL" id="WNKU01000028">
    <property type="protein sequence ID" value="MTV50556.1"/>
    <property type="molecule type" value="Genomic_DNA"/>
</dbReference>
<keyword evidence="4 7" id="KW-0812">Transmembrane</keyword>
<evidence type="ECO:0000256" key="6">
    <source>
        <dbReference type="ARBA" id="ARBA00023136"/>
    </source>
</evidence>
<evidence type="ECO:0000256" key="2">
    <source>
        <dbReference type="ARBA" id="ARBA00006386"/>
    </source>
</evidence>
<dbReference type="RefSeq" id="WP_155477637.1">
    <property type="nucleotide sequence ID" value="NZ_WNKU01000028.1"/>
</dbReference>
<evidence type="ECO:0000256" key="1">
    <source>
        <dbReference type="ARBA" id="ARBA00004651"/>
    </source>
</evidence>
<feature type="transmembrane region" description="Helical" evidence="7">
    <location>
        <begin position="154"/>
        <end position="175"/>
    </location>
</feature>
<feature type="transmembrane region" description="Helical" evidence="7">
    <location>
        <begin position="325"/>
        <end position="344"/>
    </location>
</feature>
<gene>
    <name evidence="8" type="ORF">GJ688_16545</name>
</gene>
<keyword evidence="9" id="KW-1185">Reference proteome</keyword>
<feature type="transmembrane region" description="Helical" evidence="7">
    <location>
        <begin position="46"/>
        <end position="75"/>
    </location>
</feature>